<evidence type="ECO:0000313" key="8">
    <source>
        <dbReference type="Proteomes" id="UP000250079"/>
    </source>
</evidence>
<evidence type="ECO:0000256" key="4">
    <source>
        <dbReference type="ARBA" id="ARBA00022679"/>
    </source>
</evidence>
<comment type="similarity">
    <text evidence="1 6">Belongs to the methyltransferase superfamily. RsmH family.</text>
</comment>
<dbReference type="HAMAP" id="MF_01007">
    <property type="entry name" value="16SrRNA_methyltr_H"/>
    <property type="match status" value="1"/>
</dbReference>
<keyword evidence="5 6" id="KW-0949">S-adenosyl-L-methionine</keyword>
<feature type="binding site" evidence="6">
    <location>
        <position position="108"/>
    </location>
    <ligand>
        <name>S-adenosyl-L-methionine</name>
        <dbReference type="ChEBI" id="CHEBI:59789"/>
    </ligand>
</feature>
<feature type="binding site" evidence="6">
    <location>
        <position position="60"/>
    </location>
    <ligand>
        <name>S-adenosyl-L-methionine</name>
        <dbReference type="ChEBI" id="CHEBI:59789"/>
    </ligand>
</feature>
<evidence type="ECO:0000256" key="6">
    <source>
        <dbReference type="HAMAP-Rule" id="MF_01007"/>
    </source>
</evidence>
<gene>
    <name evidence="6 7" type="primary">rsmH</name>
    <name evidence="7" type="ORF">IMCC3135_29220</name>
</gene>
<keyword evidence="6" id="KW-0963">Cytoplasm</keyword>
<evidence type="ECO:0000256" key="1">
    <source>
        <dbReference type="ARBA" id="ARBA00010396"/>
    </source>
</evidence>
<dbReference type="SUPFAM" id="SSF53335">
    <property type="entry name" value="S-adenosyl-L-methionine-dependent methyltransferases"/>
    <property type="match status" value="1"/>
</dbReference>
<dbReference type="InterPro" id="IPR023397">
    <property type="entry name" value="SAM-dep_MeTrfase_MraW_recog"/>
</dbReference>
<sequence length="315" mass="34661">MNAIQTQQESSHVPVLMHEAVENLALVQNGRYVDATYGRGGHSGYLLSRLGEASQLLALDRDPDAIADANKRFAEEPRFSIQQSNFADMREVLQANGWLGEVDGLLLDLGVSSPQLDVAERGFGFSRDGDLDMRMDPTSGVSAAQWLAVVSEGELVQVLREYGEERYAKRIAGAIIAARAVEPILRTGQLAEIVKVAHPRWERHHHPATRSFQAIRIKINGELDAITEALSCAVDVLKVGGRMAVISFHSLEDRLVKRALRQPVPDSRIPRHLPQPALEAHSWKLIGKATKASAAELEVNPRARSATLRVAERVL</sequence>
<keyword evidence="2 6" id="KW-0698">rRNA processing</keyword>
<dbReference type="SUPFAM" id="SSF81799">
    <property type="entry name" value="Putative methyltransferase TM0872, insert domain"/>
    <property type="match status" value="1"/>
</dbReference>
<comment type="function">
    <text evidence="6">Specifically methylates the N4 position of cytidine in position 1402 (C1402) of 16S rRNA.</text>
</comment>
<dbReference type="PANTHER" id="PTHR11265:SF0">
    <property type="entry name" value="12S RRNA N4-METHYLCYTIDINE METHYLTRANSFERASE"/>
    <property type="match status" value="1"/>
</dbReference>
<organism evidence="7 8">
    <name type="scientific">Granulosicoccus antarcticus IMCC3135</name>
    <dbReference type="NCBI Taxonomy" id="1192854"/>
    <lineage>
        <taxon>Bacteria</taxon>
        <taxon>Pseudomonadati</taxon>
        <taxon>Pseudomonadota</taxon>
        <taxon>Gammaproteobacteria</taxon>
        <taxon>Chromatiales</taxon>
        <taxon>Granulosicoccaceae</taxon>
        <taxon>Granulosicoccus</taxon>
    </lineage>
</organism>
<dbReference type="OrthoDB" id="9806637at2"/>
<dbReference type="GO" id="GO:0005737">
    <property type="term" value="C:cytoplasm"/>
    <property type="evidence" value="ECO:0007669"/>
    <property type="project" value="UniProtKB-SubCell"/>
</dbReference>
<comment type="subcellular location">
    <subcellularLocation>
        <location evidence="6">Cytoplasm</location>
    </subcellularLocation>
</comment>
<dbReference type="EMBL" id="CP018632">
    <property type="protein sequence ID" value="ASJ75895.1"/>
    <property type="molecule type" value="Genomic_DNA"/>
</dbReference>
<dbReference type="AlphaFoldDB" id="A0A2Z2NZN6"/>
<comment type="catalytic activity">
    <reaction evidence="6">
        <text>cytidine(1402) in 16S rRNA + S-adenosyl-L-methionine = N(4)-methylcytidine(1402) in 16S rRNA + S-adenosyl-L-homocysteine + H(+)</text>
        <dbReference type="Rhea" id="RHEA:42928"/>
        <dbReference type="Rhea" id="RHEA-COMP:10286"/>
        <dbReference type="Rhea" id="RHEA-COMP:10287"/>
        <dbReference type="ChEBI" id="CHEBI:15378"/>
        <dbReference type="ChEBI" id="CHEBI:57856"/>
        <dbReference type="ChEBI" id="CHEBI:59789"/>
        <dbReference type="ChEBI" id="CHEBI:74506"/>
        <dbReference type="ChEBI" id="CHEBI:82748"/>
        <dbReference type="EC" id="2.1.1.199"/>
    </reaction>
</comment>
<keyword evidence="4 6" id="KW-0808">Transferase</keyword>
<dbReference type="Proteomes" id="UP000250079">
    <property type="component" value="Chromosome"/>
</dbReference>
<dbReference type="Pfam" id="PF01795">
    <property type="entry name" value="Methyltransf_5"/>
    <property type="match status" value="1"/>
</dbReference>
<keyword evidence="8" id="KW-1185">Reference proteome</keyword>
<reference evidence="7 8" key="1">
    <citation type="submission" date="2016-12" db="EMBL/GenBank/DDBJ databases">
        <authorList>
            <person name="Song W.-J."/>
            <person name="Kurnit D.M."/>
        </authorList>
    </citation>
    <scope>NUCLEOTIDE SEQUENCE [LARGE SCALE GENOMIC DNA]</scope>
    <source>
        <strain evidence="7 8">IMCC3135</strain>
    </source>
</reference>
<dbReference type="PANTHER" id="PTHR11265">
    <property type="entry name" value="S-ADENOSYL-METHYLTRANSFERASE MRAW"/>
    <property type="match status" value="1"/>
</dbReference>
<dbReference type="KEGG" id="gai:IMCC3135_29220"/>
<feature type="binding site" evidence="6">
    <location>
        <begin position="40"/>
        <end position="42"/>
    </location>
    <ligand>
        <name>S-adenosyl-L-methionine</name>
        <dbReference type="ChEBI" id="CHEBI:59789"/>
    </ligand>
</feature>
<evidence type="ECO:0000256" key="5">
    <source>
        <dbReference type="ARBA" id="ARBA00022691"/>
    </source>
</evidence>
<proteinExistence type="inferred from homology"/>
<dbReference type="InterPro" id="IPR002903">
    <property type="entry name" value="RsmH"/>
</dbReference>
<dbReference type="InterPro" id="IPR029063">
    <property type="entry name" value="SAM-dependent_MTases_sf"/>
</dbReference>
<dbReference type="EC" id="2.1.1.199" evidence="6"/>
<dbReference type="Gene3D" id="1.10.150.170">
    <property type="entry name" value="Putative methyltransferase TM0872, insert domain"/>
    <property type="match status" value="1"/>
</dbReference>
<feature type="binding site" evidence="6">
    <location>
        <position position="115"/>
    </location>
    <ligand>
        <name>S-adenosyl-L-methionine</name>
        <dbReference type="ChEBI" id="CHEBI:59789"/>
    </ligand>
</feature>
<dbReference type="RefSeq" id="WP_088920736.1">
    <property type="nucleotide sequence ID" value="NZ_CP018632.1"/>
</dbReference>
<dbReference type="NCBIfam" id="TIGR00006">
    <property type="entry name" value="16S rRNA (cytosine(1402)-N(4))-methyltransferase RsmH"/>
    <property type="match status" value="1"/>
</dbReference>
<evidence type="ECO:0000313" key="7">
    <source>
        <dbReference type="EMBL" id="ASJ75895.1"/>
    </source>
</evidence>
<dbReference type="GO" id="GO:0070475">
    <property type="term" value="P:rRNA base methylation"/>
    <property type="evidence" value="ECO:0007669"/>
    <property type="project" value="UniProtKB-UniRule"/>
</dbReference>
<protein>
    <recommendedName>
        <fullName evidence="6">Ribosomal RNA small subunit methyltransferase H</fullName>
        <ecNumber evidence="6">2.1.1.199</ecNumber>
    </recommendedName>
    <alternativeName>
        <fullName evidence="6">16S rRNA m(4)C1402 methyltransferase</fullName>
    </alternativeName>
    <alternativeName>
        <fullName evidence="6">rRNA (cytosine-N(4)-)-methyltransferase RsmH</fullName>
    </alternativeName>
</protein>
<keyword evidence="3 6" id="KW-0489">Methyltransferase</keyword>
<dbReference type="Gene3D" id="3.40.50.150">
    <property type="entry name" value="Vaccinia Virus protein VP39"/>
    <property type="match status" value="1"/>
</dbReference>
<evidence type="ECO:0000256" key="2">
    <source>
        <dbReference type="ARBA" id="ARBA00022552"/>
    </source>
</evidence>
<dbReference type="GO" id="GO:0071424">
    <property type="term" value="F:rRNA (cytosine-N4-)-methyltransferase activity"/>
    <property type="evidence" value="ECO:0007669"/>
    <property type="project" value="UniProtKB-UniRule"/>
</dbReference>
<feature type="binding site" evidence="6">
    <location>
        <position position="86"/>
    </location>
    <ligand>
        <name>S-adenosyl-L-methionine</name>
        <dbReference type="ChEBI" id="CHEBI:59789"/>
    </ligand>
</feature>
<dbReference type="PIRSF" id="PIRSF004486">
    <property type="entry name" value="MraW"/>
    <property type="match status" value="1"/>
</dbReference>
<evidence type="ECO:0000256" key="3">
    <source>
        <dbReference type="ARBA" id="ARBA00022603"/>
    </source>
</evidence>
<accession>A0A2Z2NZN6</accession>
<name>A0A2Z2NZN6_9GAMM</name>